<proteinExistence type="predicted"/>
<sequence>MGILLLTGVLIANLYNVQIVRFDDYQTRSNENRIKLVPIPPSRGIIYDRNGTPLALNRTIYQLEMMPEKVDNVQQTLDALRDVVDLTDDDIAGFKKERARSHRFTSIPVKVNLSEVQVARFAVNQYRFPGVEVKGYKRRYYPYNSALTHVIGYVSKINDKDVDRLDKEGKLGQLRLDARHWEAGYRALLRGRSARSDRLRRG</sequence>
<dbReference type="PANTHER" id="PTHR30627">
    <property type="entry name" value="PEPTIDOGLYCAN D,D-TRANSPEPTIDASE"/>
    <property type="match status" value="1"/>
</dbReference>
<protein>
    <submittedName>
        <fullName evidence="11">Penicillin-binding protein 2 (PBP-2)</fullName>
        <ecNumber evidence="11">2.4.1.129</ecNumber>
    </submittedName>
</protein>
<organism evidence="11 12">
    <name type="scientific">Klebsiella pneumoniae subsp. ozaenae</name>
    <dbReference type="NCBI Taxonomy" id="574"/>
    <lineage>
        <taxon>Bacteria</taxon>
        <taxon>Pseudomonadati</taxon>
        <taxon>Pseudomonadota</taxon>
        <taxon>Gammaproteobacteria</taxon>
        <taxon>Enterobacterales</taxon>
        <taxon>Enterobacteriaceae</taxon>
        <taxon>Klebsiella/Raoultella group</taxon>
        <taxon>Klebsiella</taxon>
        <taxon>Klebsiella pneumoniae complex</taxon>
    </lineage>
</organism>
<keyword evidence="8" id="KW-0472">Membrane</keyword>
<dbReference type="GO" id="GO:0005886">
    <property type="term" value="C:plasma membrane"/>
    <property type="evidence" value="ECO:0007669"/>
    <property type="project" value="UniProtKB-SubCell"/>
</dbReference>
<dbReference type="Proteomes" id="UP000255382">
    <property type="component" value="Unassembled WGS sequence"/>
</dbReference>
<dbReference type="EC" id="2.4.1.129" evidence="11"/>
<evidence type="ECO:0000256" key="5">
    <source>
        <dbReference type="ARBA" id="ARBA00022692"/>
    </source>
</evidence>
<keyword evidence="11" id="KW-0808">Transferase</keyword>
<dbReference type="InterPro" id="IPR036138">
    <property type="entry name" value="PBP_dimer_sf"/>
</dbReference>
<evidence type="ECO:0000256" key="2">
    <source>
        <dbReference type="ARBA" id="ARBA00004236"/>
    </source>
</evidence>
<dbReference type="GO" id="GO:0016757">
    <property type="term" value="F:glycosyltransferase activity"/>
    <property type="evidence" value="ECO:0007669"/>
    <property type="project" value="UniProtKB-KW"/>
</dbReference>
<dbReference type="GO" id="GO:0008658">
    <property type="term" value="F:penicillin binding"/>
    <property type="evidence" value="ECO:0007669"/>
    <property type="project" value="InterPro"/>
</dbReference>
<evidence type="ECO:0000259" key="10">
    <source>
        <dbReference type="Pfam" id="PF03717"/>
    </source>
</evidence>
<dbReference type="GO" id="GO:0009252">
    <property type="term" value="P:peptidoglycan biosynthetic process"/>
    <property type="evidence" value="ECO:0007669"/>
    <property type="project" value="UniProtKB-KW"/>
</dbReference>
<keyword evidence="4" id="KW-0121">Carboxypeptidase</keyword>
<dbReference type="AlphaFoldDB" id="A0A378BU78"/>
<evidence type="ECO:0000256" key="9">
    <source>
        <dbReference type="ARBA" id="ARBA00023316"/>
    </source>
</evidence>
<name>A0A378BU78_KLEPO</name>
<dbReference type="Pfam" id="PF03717">
    <property type="entry name" value="PBP_dimer"/>
    <property type="match status" value="1"/>
</dbReference>
<evidence type="ECO:0000256" key="8">
    <source>
        <dbReference type="ARBA" id="ARBA00022989"/>
    </source>
</evidence>
<keyword evidence="3" id="KW-1003">Cell membrane</keyword>
<evidence type="ECO:0000256" key="7">
    <source>
        <dbReference type="ARBA" id="ARBA00022984"/>
    </source>
</evidence>
<keyword evidence="7" id="KW-0573">Peptidoglycan synthesis</keyword>
<dbReference type="GO" id="GO:0008360">
    <property type="term" value="P:regulation of cell shape"/>
    <property type="evidence" value="ECO:0007669"/>
    <property type="project" value="UniProtKB-KW"/>
</dbReference>
<evidence type="ECO:0000256" key="3">
    <source>
        <dbReference type="ARBA" id="ARBA00022475"/>
    </source>
</evidence>
<dbReference type="FunFam" id="3.30.1390.30:FF:000001">
    <property type="entry name" value="Peptidoglycan D,D-transpeptidase MrdA"/>
    <property type="match status" value="1"/>
</dbReference>
<dbReference type="Gene3D" id="3.90.1310.10">
    <property type="entry name" value="Penicillin-binding protein 2a (Domain 2)"/>
    <property type="match status" value="1"/>
</dbReference>
<evidence type="ECO:0000313" key="11">
    <source>
        <dbReference type="EMBL" id="STV53384.1"/>
    </source>
</evidence>
<dbReference type="InterPro" id="IPR050515">
    <property type="entry name" value="Beta-lactam/transpept"/>
</dbReference>
<keyword evidence="5" id="KW-0812">Transmembrane</keyword>
<dbReference type="SUPFAM" id="SSF56519">
    <property type="entry name" value="Penicillin binding protein dimerisation domain"/>
    <property type="match status" value="1"/>
</dbReference>
<evidence type="ECO:0000256" key="4">
    <source>
        <dbReference type="ARBA" id="ARBA00022645"/>
    </source>
</evidence>
<comment type="subcellular location">
    <subcellularLocation>
        <location evidence="2">Cell membrane</location>
    </subcellularLocation>
    <subcellularLocation>
        <location evidence="1">Membrane</location>
        <topology evidence="1">Single-pass membrane protein</topology>
    </subcellularLocation>
</comment>
<keyword evidence="6" id="KW-0133">Cell shape</keyword>
<keyword evidence="11" id="KW-0328">Glycosyltransferase</keyword>
<keyword evidence="12" id="KW-1185">Reference proteome</keyword>
<feature type="domain" description="Penicillin-binding protein dimerisation" evidence="10">
    <location>
        <begin position="38"/>
        <end position="192"/>
    </location>
</feature>
<gene>
    <name evidence="11" type="primary">ftsI_4</name>
    <name evidence="11" type="ORF">NCTC5050_05798</name>
</gene>
<dbReference type="GO" id="GO:0071555">
    <property type="term" value="P:cell wall organization"/>
    <property type="evidence" value="ECO:0007669"/>
    <property type="project" value="UniProtKB-KW"/>
</dbReference>
<dbReference type="InterPro" id="IPR005311">
    <property type="entry name" value="PBP_dimer"/>
</dbReference>
<keyword evidence="4" id="KW-0378">Hydrolase</keyword>
<dbReference type="PANTHER" id="PTHR30627:SF2">
    <property type="entry name" value="PEPTIDOGLYCAN D,D-TRANSPEPTIDASE MRDA"/>
    <property type="match status" value="1"/>
</dbReference>
<keyword evidence="8" id="KW-1133">Transmembrane helix</keyword>
<keyword evidence="4" id="KW-0645">Protease</keyword>
<evidence type="ECO:0000313" key="12">
    <source>
        <dbReference type="Proteomes" id="UP000255382"/>
    </source>
</evidence>
<dbReference type="GO" id="GO:0071972">
    <property type="term" value="F:peptidoglycan L,D-transpeptidase activity"/>
    <property type="evidence" value="ECO:0007669"/>
    <property type="project" value="TreeGrafter"/>
</dbReference>
<evidence type="ECO:0000256" key="1">
    <source>
        <dbReference type="ARBA" id="ARBA00004167"/>
    </source>
</evidence>
<accession>A0A378BU78</accession>
<evidence type="ECO:0000256" key="6">
    <source>
        <dbReference type="ARBA" id="ARBA00022960"/>
    </source>
</evidence>
<keyword evidence="9" id="KW-0961">Cell wall biogenesis/degradation</keyword>
<dbReference type="EMBL" id="UGLZ01000005">
    <property type="protein sequence ID" value="STV53384.1"/>
    <property type="molecule type" value="Genomic_DNA"/>
</dbReference>
<reference evidence="11 12" key="1">
    <citation type="submission" date="2018-06" db="EMBL/GenBank/DDBJ databases">
        <authorList>
            <consortium name="Pathogen Informatics"/>
            <person name="Doyle S."/>
        </authorList>
    </citation>
    <scope>NUCLEOTIDE SEQUENCE [LARGE SCALE GENOMIC DNA]</scope>
    <source>
        <strain evidence="11 12">NCTC5050</strain>
    </source>
</reference>